<reference evidence="1" key="1">
    <citation type="journal article" date="2023" name="Plant J.">
        <title>Genome sequences and population genomics provide insights into the demographic history, inbreeding, and mutation load of two 'living fossil' tree species of Dipteronia.</title>
        <authorList>
            <person name="Feng Y."/>
            <person name="Comes H.P."/>
            <person name="Chen J."/>
            <person name="Zhu S."/>
            <person name="Lu R."/>
            <person name="Zhang X."/>
            <person name="Li P."/>
            <person name="Qiu J."/>
            <person name="Olsen K.M."/>
            <person name="Qiu Y."/>
        </authorList>
    </citation>
    <scope>NUCLEOTIDE SEQUENCE</scope>
    <source>
        <strain evidence="1">KIB01</strain>
    </source>
</reference>
<dbReference type="PANTHER" id="PTHR46837">
    <property type="entry name" value="PROTEIN MLN51 HOMOLOG"/>
    <property type="match status" value="1"/>
</dbReference>
<dbReference type="GO" id="GO:0006397">
    <property type="term" value="P:mRNA processing"/>
    <property type="evidence" value="ECO:0007669"/>
    <property type="project" value="InterPro"/>
</dbReference>
<dbReference type="GO" id="GO:0035145">
    <property type="term" value="C:exon-exon junction complex"/>
    <property type="evidence" value="ECO:0007669"/>
    <property type="project" value="InterPro"/>
</dbReference>
<dbReference type="AlphaFoldDB" id="A0AAD9U157"/>
<proteinExistence type="predicted"/>
<gene>
    <name evidence="1" type="ORF">Ddye_020958</name>
</gene>
<dbReference type="EMBL" id="JANJYI010000006">
    <property type="protein sequence ID" value="KAK2645763.1"/>
    <property type="molecule type" value="Genomic_DNA"/>
</dbReference>
<keyword evidence="2" id="KW-1185">Reference proteome</keyword>
<accession>A0AAD9U157</accession>
<dbReference type="GO" id="GO:0003729">
    <property type="term" value="F:mRNA binding"/>
    <property type="evidence" value="ECO:0007669"/>
    <property type="project" value="InterPro"/>
</dbReference>
<comment type="caution">
    <text evidence="1">The sequence shown here is derived from an EMBL/GenBank/DDBJ whole genome shotgun (WGS) entry which is preliminary data.</text>
</comment>
<sequence length="301" mass="33888">MTSSSESARIFSTKDKKPFRHGKFVDMSMTSNTNSVRAFSHISDVESDPLASEMHVFTTNMSSALQMFNSSSPNHFNSLTQKKDVQPEKPYGYVPTSSVPNNNEPKSNELLDGEIAANPIGRDMLYAKKFIHPVSENYLMNPPFQSSMSWPTYMIESTQMMGQRVFFFPTTLSHPLTPPYSHANNVYSLAHSFAQQMSLESIIRPSLLVSTQRFCPCCGSEAHASSEAFLLNSYEPETSKTQTRSKVAVSREGINTLQGEDAPLYLQGHKVLRTLMPLEHIFQVYRLFNRMLSGLPLCYLL</sequence>
<dbReference type="PANTHER" id="PTHR46837:SF5">
    <property type="entry name" value="PROTEIN MLN51 HOMOLOG"/>
    <property type="match status" value="1"/>
</dbReference>
<dbReference type="Proteomes" id="UP001280121">
    <property type="component" value="Unassembled WGS sequence"/>
</dbReference>
<organism evidence="1 2">
    <name type="scientific">Dipteronia dyeriana</name>
    <dbReference type="NCBI Taxonomy" id="168575"/>
    <lineage>
        <taxon>Eukaryota</taxon>
        <taxon>Viridiplantae</taxon>
        <taxon>Streptophyta</taxon>
        <taxon>Embryophyta</taxon>
        <taxon>Tracheophyta</taxon>
        <taxon>Spermatophyta</taxon>
        <taxon>Magnoliopsida</taxon>
        <taxon>eudicotyledons</taxon>
        <taxon>Gunneridae</taxon>
        <taxon>Pentapetalae</taxon>
        <taxon>rosids</taxon>
        <taxon>malvids</taxon>
        <taxon>Sapindales</taxon>
        <taxon>Sapindaceae</taxon>
        <taxon>Hippocastanoideae</taxon>
        <taxon>Acereae</taxon>
        <taxon>Dipteronia</taxon>
    </lineage>
</organism>
<name>A0AAD9U157_9ROSI</name>
<evidence type="ECO:0000313" key="1">
    <source>
        <dbReference type="EMBL" id="KAK2645763.1"/>
    </source>
</evidence>
<dbReference type="InterPro" id="IPR044796">
    <property type="entry name" value="MLN51_plant"/>
</dbReference>
<evidence type="ECO:0000313" key="2">
    <source>
        <dbReference type="Proteomes" id="UP001280121"/>
    </source>
</evidence>
<protein>
    <submittedName>
        <fullName evidence="1">Uncharacterized protein</fullName>
    </submittedName>
</protein>